<dbReference type="EMBL" id="CP021330">
    <property type="protein sequence ID" value="AVX04982.1"/>
    <property type="molecule type" value="Genomic_DNA"/>
</dbReference>
<dbReference type="AlphaFoldDB" id="A0A2R4MG41"/>
<evidence type="ECO:0000313" key="3">
    <source>
        <dbReference type="Proteomes" id="UP000258927"/>
    </source>
</evidence>
<evidence type="ECO:0000313" key="2">
    <source>
        <dbReference type="EMBL" id="AVX04982.1"/>
    </source>
</evidence>
<keyword evidence="3" id="KW-1185">Reference proteome</keyword>
<gene>
    <name evidence="2" type="ORF">MXMO3_02470</name>
</gene>
<proteinExistence type="predicted"/>
<feature type="signal peptide" evidence="1">
    <location>
        <begin position="1"/>
        <end position="23"/>
    </location>
</feature>
<dbReference type="Proteomes" id="UP000258927">
    <property type="component" value="Chromosome"/>
</dbReference>
<reference evidence="2 3" key="1">
    <citation type="submission" date="2017-05" db="EMBL/GenBank/DDBJ databases">
        <title>Genome Analysis of Maritalea myrionectae HL2708#5.</title>
        <authorList>
            <consortium name="Cotde Inc.-PKNU"/>
            <person name="Jang D."/>
            <person name="Oh H.-M."/>
        </authorList>
    </citation>
    <scope>NUCLEOTIDE SEQUENCE [LARGE SCALE GENOMIC DNA]</scope>
    <source>
        <strain evidence="2 3">HL2708#5</strain>
    </source>
</reference>
<keyword evidence="1" id="KW-0732">Signal</keyword>
<accession>A0A2R4MG41</accession>
<sequence>MRSLYSALFLVCLFLAMPSAAHATEACAITSNIEGATGVTLYAAPDDTSQVIREIPLDDLVLYPNEELAPAQHEGWVWVRHDTTQEDIWQCGEYGWVRIENLTDCG</sequence>
<evidence type="ECO:0000256" key="1">
    <source>
        <dbReference type="SAM" id="SignalP"/>
    </source>
</evidence>
<dbReference type="RefSeq" id="WP_162889253.1">
    <property type="nucleotide sequence ID" value="NZ_CP021330.1"/>
</dbReference>
<evidence type="ECO:0008006" key="4">
    <source>
        <dbReference type="Google" id="ProtNLM"/>
    </source>
</evidence>
<protein>
    <recommendedName>
        <fullName evidence="4">SH3b domain-containing protein</fullName>
    </recommendedName>
</protein>
<organism evidence="2 3">
    <name type="scientific">Maritalea myrionectae</name>
    <dbReference type="NCBI Taxonomy" id="454601"/>
    <lineage>
        <taxon>Bacteria</taxon>
        <taxon>Pseudomonadati</taxon>
        <taxon>Pseudomonadota</taxon>
        <taxon>Alphaproteobacteria</taxon>
        <taxon>Hyphomicrobiales</taxon>
        <taxon>Devosiaceae</taxon>
        <taxon>Maritalea</taxon>
    </lineage>
</organism>
<feature type="chain" id="PRO_5015337866" description="SH3b domain-containing protein" evidence="1">
    <location>
        <begin position="24"/>
        <end position="106"/>
    </location>
</feature>
<dbReference type="KEGG" id="mmyr:MXMO3_02470"/>
<name>A0A2R4MG41_9HYPH</name>